<dbReference type="RefSeq" id="WP_338531570.1">
    <property type="nucleotide sequence ID" value="NZ_CP030941.1"/>
</dbReference>
<reference evidence="3 4" key="1">
    <citation type="submission" date="2018-07" db="EMBL/GenBank/DDBJ databases">
        <title>Genome sequence of Nitratireductor thuwali#1536.</title>
        <authorList>
            <person name="Michoud G."/>
            <person name="Merlino G."/>
            <person name="Sefrji F.O."/>
            <person name="Daffonchio D."/>
        </authorList>
    </citation>
    <scope>NUCLEOTIDE SEQUENCE [LARGE SCALE GENOMIC DNA]</scope>
    <source>
        <strain evidence="4">Nit1536</strain>
    </source>
</reference>
<dbReference type="Proteomes" id="UP001342418">
    <property type="component" value="Chromosome"/>
</dbReference>
<evidence type="ECO:0000313" key="4">
    <source>
        <dbReference type="Proteomes" id="UP001342418"/>
    </source>
</evidence>
<accession>A0ABY5MQ46</accession>
<feature type="transmembrane region" description="Helical" evidence="1">
    <location>
        <begin position="51"/>
        <end position="70"/>
    </location>
</feature>
<proteinExistence type="predicted"/>
<name>A0ABY5MQ46_9HYPH</name>
<keyword evidence="1" id="KW-0472">Membrane</keyword>
<protein>
    <recommendedName>
        <fullName evidence="2">Sodium symporter small subunit domain-containing protein</fullName>
    </recommendedName>
</protein>
<dbReference type="NCBIfam" id="TIGR03647">
    <property type="entry name" value="Na_symport_sm"/>
    <property type="match status" value="1"/>
</dbReference>
<keyword evidence="1" id="KW-1133">Transmembrane helix</keyword>
<dbReference type="InterPro" id="IPR019886">
    <property type="entry name" value="Na_symporter_ssu"/>
</dbReference>
<feature type="domain" description="Sodium symporter small subunit" evidence="2">
    <location>
        <begin position="10"/>
        <end position="84"/>
    </location>
</feature>
<sequence>MSIDNTELRDRYWQKTRNLTILVLGLWVFFSLIIPALVGSLNSMTFLGFPLGFYMIAQGSLIAFVVIIWFQNWRQDAIDDEFGFGEES</sequence>
<organism evidence="3 4">
    <name type="scientific">Nitratireductor thuwali</name>
    <dbReference type="NCBI Taxonomy" id="2267699"/>
    <lineage>
        <taxon>Bacteria</taxon>
        <taxon>Pseudomonadati</taxon>
        <taxon>Pseudomonadota</taxon>
        <taxon>Alphaproteobacteria</taxon>
        <taxon>Hyphomicrobiales</taxon>
        <taxon>Phyllobacteriaceae</taxon>
        <taxon>Nitratireductor</taxon>
    </lineage>
</organism>
<feature type="transmembrane region" description="Helical" evidence="1">
    <location>
        <begin position="21"/>
        <end position="39"/>
    </location>
</feature>
<evidence type="ECO:0000256" key="1">
    <source>
        <dbReference type="SAM" id="Phobius"/>
    </source>
</evidence>
<dbReference type="Pfam" id="PF13937">
    <property type="entry name" value="DUF4212"/>
    <property type="match status" value="1"/>
</dbReference>
<evidence type="ECO:0000259" key="2">
    <source>
        <dbReference type="Pfam" id="PF13937"/>
    </source>
</evidence>
<dbReference type="EMBL" id="CP030941">
    <property type="protein sequence ID" value="UUP19419.1"/>
    <property type="molecule type" value="Genomic_DNA"/>
</dbReference>
<evidence type="ECO:0000313" key="3">
    <source>
        <dbReference type="EMBL" id="UUP19419.1"/>
    </source>
</evidence>
<keyword evidence="1" id="KW-0812">Transmembrane</keyword>
<gene>
    <name evidence="3" type="ORF">NTH_03922</name>
</gene>
<keyword evidence="4" id="KW-1185">Reference proteome</keyword>